<feature type="signal peptide" evidence="1">
    <location>
        <begin position="1"/>
        <end position="23"/>
    </location>
</feature>
<protein>
    <submittedName>
        <fullName evidence="2">Uncharacterized protein</fullName>
    </submittedName>
</protein>
<dbReference type="EMBL" id="LBIA02000001">
    <property type="protein sequence ID" value="TKT71961.1"/>
    <property type="molecule type" value="Genomic_DNA"/>
</dbReference>
<evidence type="ECO:0000256" key="1">
    <source>
        <dbReference type="SAM" id="SignalP"/>
    </source>
</evidence>
<dbReference type="RefSeq" id="WP_046827516.1">
    <property type="nucleotide sequence ID" value="NZ_LBIA02000001.1"/>
</dbReference>
<dbReference type="STRING" id="211460.YH63_07665"/>
<feature type="chain" id="PRO_5020775280" evidence="1">
    <location>
        <begin position="24"/>
        <end position="226"/>
    </location>
</feature>
<reference evidence="2" key="1">
    <citation type="submission" date="2019-04" db="EMBL/GenBank/DDBJ databases">
        <title>Whole genome sequencing of cave bacteria.</title>
        <authorList>
            <person name="Gan H.M."/>
            <person name="Barton H."/>
            <person name="Savka M.A."/>
        </authorList>
    </citation>
    <scope>NUCLEOTIDE SEQUENCE [LARGE SCALE GENOMIC DNA]</scope>
    <source>
        <strain evidence="2">LC387</strain>
    </source>
</reference>
<organism evidence="2 3">
    <name type="scientific">Afipia massiliensis</name>
    <dbReference type="NCBI Taxonomy" id="211460"/>
    <lineage>
        <taxon>Bacteria</taxon>
        <taxon>Pseudomonadati</taxon>
        <taxon>Pseudomonadota</taxon>
        <taxon>Alphaproteobacteria</taxon>
        <taxon>Hyphomicrobiales</taxon>
        <taxon>Nitrobacteraceae</taxon>
        <taxon>Afipia</taxon>
    </lineage>
</organism>
<dbReference type="OrthoDB" id="1144014at2"/>
<name>A0A4U6BQ03_9BRAD</name>
<dbReference type="AlphaFoldDB" id="A0A4U6BQ03"/>
<comment type="caution">
    <text evidence="2">The sequence shown here is derived from an EMBL/GenBank/DDBJ whole genome shotgun (WGS) entry which is preliminary data.</text>
</comment>
<evidence type="ECO:0000313" key="2">
    <source>
        <dbReference type="EMBL" id="TKT71961.1"/>
    </source>
</evidence>
<gene>
    <name evidence="2" type="ORF">YH63_011325</name>
</gene>
<keyword evidence="3" id="KW-1185">Reference proteome</keyword>
<dbReference type="Proteomes" id="UP000034832">
    <property type="component" value="Unassembled WGS sequence"/>
</dbReference>
<evidence type="ECO:0000313" key="3">
    <source>
        <dbReference type="Proteomes" id="UP000034832"/>
    </source>
</evidence>
<keyword evidence="1" id="KW-0732">Signal</keyword>
<sequence>MTAMKSLFGAVLICAFALTGADAAKKATKPAEPMAQDTSLNNLKDAPKAPSLACEGPFAKDTTHDKLVAAFGVKNVAFKDVDVTNNVLTKATVLFDGDPTRRLVVFWKDSKARSKPLSITVEAPSTWTGPGSVRNGLTLKDLEKLNGGGFSVTGFGGVGGGEASKLNSPFVDLPGDCTLKIRFEPGIANPLPPRFASVTGDVLIASTNLVLRRVRPQIVQWSINYR</sequence>
<proteinExistence type="predicted"/>
<accession>A0A4U6BQ03</accession>